<dbReference type="AlphaFoldDB" id="A0A077AZ88"/>
<keyword evidence="2" id="KW-1185">Reference proteome</keyword>
<proteinExistence type="predicted"/>
<sequence>MTKLKREGEDYADAYQYGQAIQLAVTQGNIKFSLRRLNGLIEKAQSFQSLPARTAYLPEEKRGLLKGHSPLLPPREFCVRRLALSGCLNPLILTLNIV</sequence>
<dbReference type="KEGG" id="paca:ID47_03845"/>
<evidence type="ECO:0000313" key="1">
    <source>
        <dbReference type="EMBL" id="AIK96065.1"/>
    </source>
</evidence>
<dbReference type="EMBL" id="CP008941">
    <property type="protein sequence ID" value="AIK96065.1"/>
    <property type="molecule type" value="Genomic_DNA"/>
</dbReference>
<protein>
    <submittedName>
        <fullName evidence="1">Uncharacterized protein</fullName>
    </submittedName>
</protein>
<organism evidence="1 2">
    <name type="scientific">Candidatus Odyssella acanthamoebae</name>
    <dbReference type="NCBI Taxonomy" id="91604"/>
    <lineage>
        <taxon>Bacteria</taxon>
        <taxon>Pseudomonadati</taxon>
        <taxon>Pseudomonadota</taxon>
        <taxon>Alphaproteobacteria</taxon>
        <taxon>Holosporales</taxon>
        <taxon>Candidatus Paracaedibacteraceae</taxon>
        <taxon>Candidatus Odyssella</taxon>
    </lineage>
</organism>
<evidence type="ECO:0000313" key="2">
    <source>
        <dbReference type="Proteomes" id="UP000028926"/>
    </source>
</evidence>
<accession>A0A077AZ88</accession>
<dbReference type="Proteomes" id="UP000028926">
    <property type="component" value="Chromosome"/>
</dbReference>
<reference evidence="1 2" key="1">
    <citation type="submission" date="2014-07" db="EMBL/GenBank/DDBJ databases">
        <title>Comparative genomic insights into amoeba endosymbionts belonging to the families of Holosporaceae and Candidatus Midichloriaceae within Rickettsiales.</title>
        <authorList>
            <person name="Wang Z."/>
            <person name="Wu M."/>
        </authorList>
    </citation>
    <scope>NUCLEOTIDE SEQUENCE [LARGE SCALE GENOMIC DNA]</scope>
    <source>
        <strain evidence="1">PRA3</strain>
    </source>
</reference>
<name>A0A077AZ88_9PROT</name>
<gene>
    <name evidence="1" type="ORF">ID47_03845</name>
</gene>
<dbReference type="HOGENOM" id="CLU_2328561_0_0_5"/>